<evidence type="ECO:0000313" key="3">
    <source>
        <dbReference type="Proteomes" id="UP000823749"/>
    </source>
</evidence>
<organism evidence="2 3">
    <name type="scientific">Rhododendron griersonianum</name>
    <dbReference type="NCBI Taxonomy" id="479676"/>
    <lineage>
        <taxon>Eukaryota</taxon>
        <taxon>Viridiplantae</taxon>
        <taxon>Streptophyta</taxon>
        <taxon>Embryophyta</taxon>
        <taxon>Tracheophyta</taxon>
        <taxon>Spermatophyta</taxon>
        <taxon>Magnoliopsida</taxon>
        <taxon>eudicotyledons</taxon>
        <taxon>Gunneridae</taxon>
        <taxon>Pentapetalae</taxon>
        <taxon>asterids</taxon>
        <taxon>Ericales</taxon>
        <taxon>Ericaceae</taxon>
        <taxon>Ericoideae</taxon>
        <taxon>Rhodoreae</taxon>
        <taxon>Rhododendron</taxon>
    </lineage>
</organism>
<sequence>MTKPGNSRAHLLKSSYLNWGKTWQVDLLMALPESPFILVICPSGGPRNSMIEFLRRRGFLVSHGVELWRSLKCPGEVWMDSDEDDDGEEDEYGPRMQWVPDYSRWDRSLNRHVVIDEKDCNCDLKEQCDCSCLGPIDLDKNRYFLGFYETNHSVIVFRNSIPDSDRDVFACKGLVINKKRNGLFNNDVCSIKYSIVSFFYLFFTLILFNENKAPFRKFS</sequence>
<keyword evidence="1" id="KW-1133">Transmembrane helix</keyword>
<dbReference type="Proteomes" id="UP000823749">
    <property type="component" value="Chromosome 1"/>
</dbReference>
<keyword evidence="1" id="KW-0812">Transmembrane</keyword>
<gene>
    <name evidence="2" type="ORF">RHGRI_002983</name>
</gene>
<accession>A0AAV6LRP8</accession>
<keyword evidence="3" id="KW-1185">Reference proteome</keyword>
<evidence type="ECO:0000256" key="1">
    <source>
        <dbReference type="SAM" id="Phobius"/>
    </source>
</evidence>
<comment type="caution">
    <text evidence="2">The sequence shown here is derived from an EMBL/GenBank/DDBJ whole genome shotgun (WGS) entry which is preliminary data.</text>
</comment>
<name>A0AAV6LRP8_9ERIC</name>
<keyword evidence="1" id="KW-0472">Membrane</keyword>
<feature type="transmembrane region" description="Helical" evidence="1">
    <location>
        <begin position="190"/>
        <end position="208"/>
    </location>
</feature>
<reference evidence="2" key="1">
    <citation type="submission" date="2020-08" db="EMBL/GenBank/DDBJ databases">
        <title>Plant Genome Project.</title>
        <authorList>
            <person name="Zhang R.-G."/>
        </authorList>
    </citation>
    <scope>NUCLEOTIDE SEQUENCE</scope>
    <source>
        <strain evidence="2">WSP0</strain>
        <tissue evidence="2">Leaf</tissue>
    </source>
</reference>
<proteinExistence type="predicted"/>
<evidence type="ECO:0000313" key="2">
    <source>
        <dbReference type="EMBL" id="KAG5567621.1"/>
    </source>
</evidence>
<dbReference type="EMBL" id="JACTNZ010000001">
    <property type="protein sequence ID" value="KAG5567621.1"/>
    <property type="molecule type" value="Genomic_DNA"/>
</dbReference>
<dbReference type="AlphaFoldDB" id="A0AAV6LRP8"/>
<protein>
    <submittedName>
        <fullName evidence="2">Uncharacterized protein</fullName>
    </submittedName>
</protein>